<dbReference type="AlphaFoldDB" id="A0A9C7LAL2"/>
<gene>
    <name evidence="5" type="ORF">NEOCIP111885_01834</name>
</gene>
<dbReference type="EC" id="3.1.3.-" evidence="3"/>
<evidence type="ECO:0000256" key="2">
    <source>
        <dbReference type="ARBA" id="ARBA00022801"/>
    </source>
</evidence>
<evidence type="ECO:0000313" key="5">
    <source>
        <dbReference type="EMBL" id="CAG9608142.1"/>
    </source>
</evidence>
<organism evidence="5 6">
    <name type="scientific">Pseudoneobacillus rhizosphaerae</name>
    <dbReference type="NCBI Taxonomy" id="2880968"/>
    <lineage>
        <taxon>Bacteria</taxon>
        <taxon>Bacillati</taxon>
        <taxon>Bacillota</taxon>
        <taxon>Bacilli</taxon>
        <taxon>Bacillales</taxon>
        <taxon>Bacillaceae</taxon>
        <taxon>Pseudoneobacillus</taxon>
    </lineage>
</organism>
<comment type="similarity">
    <text evidence="1 3">Belongs to the 5'(3')-deoxyribonucleotidase family.</text>
</comment>
<keyword evidence="6" id="KW-1185">Reference proteome</keyword>
<dbReference type="InterPro" id="IPR009206">
    <property type="entry name" value="Nucleotidase_putative"/>
</dbReference>
<proteinExistence type="inferred from homology"/>
<sequence length="187" mass="21839">MKIRFGIDIDGTVTSPAALIPFLNKAFQLNLTLADIKQYELTPLVSISEDEFSNWFHKNEPEMYEKSPLAEGVKEVLIQWAFEHELYFISARGKHLFDITKQWFTLNEIPFNHIELIGTHHKIEAVQKYQVDIFLEDKHDNAVMIAEQCNIPVLLFDTPYNQDPIPPQVVRVKDWKEAAAWVEDWIK</sequence>
<evidence type="ECO:0000256" key="4">
    <source>
        <dbReference type="PIRSR" id="PIRSR610708-1"/>
    </source>
</evidence>
<protein>
    <recommendedName>
        <fullName evidence="3">Nucleotidase</fullName>
        <ecNumber evidence="3">3.1.3.-</ecNumber>
    </recommendedName>
</protein>
<dbReference type="EMBL" id="CAKJTG010000008">
    <property type="protein sequence ID" value="CAG9608142.1"/>
    <property type="molecule type" value="Genomic_DNA"/>
</dbReference>
<keyword evidence="2 3" id="KW-0378">Hydrolase</keyword>
<accession>A0A9C7LAL2</accession>
<dbReference type="SUPFAM" id="SSF56784">
    <property type="entry name" value="HAD-like"/>
    <property type="match status" value="1"/>
</dbReference>
<evidence type="ECO:0000313" key="6">
    <source>
        <dbReference type="Proteomes" id="UP000789845"/>
    </source>
</evidence>
<evidence type="ECO:0000256" key="1">
    <source>
        <dbReference type="ARBA" id="ARBA00009589"/>
    </source>
</evidence>
<comment type="caution">
    <text evidence="5">The sequence shown here is derived from an EMBL/GenBank/DDBJ whole genome shotgun (WGS) entry which is preliminary data.</text>
</comment>
<dbReference type="InterPro" id="IPR023214">
    <property type="entry name" value="HAD_sf"/>
</dbReference>
<dbReference type="PANTHER" id="PTHR35134">
    <property type="entry name" value="NUCLEOTIDASE YQFW-RELATED"/>
    <property type="match status" value="1"/>
</dbReference>
<dbReference type="RefSeq" id="WP_230496384.1">
    <property type="nucleotide sequence ID" value="NZ_CAKJTG010000008.1"/>
</dbReference>
<dbReference type="InterPro" id="IPR052419">
    <property type="entry name" value="5_3-deoxyribonucleotidase-like"/>
</dbReference>
<feature type="active site" description="Proton donor" evidence="4">
    <location>
        <position position="10"/>
    </location>
</feature>
<name>A0A9C7LAL2_9BACI</name>
<dbReference type="GO" id="GO:0009264">
    <property type="term" value="P:deoxyribonucleotide catabolic process"/>
    <property type="evidence" value="ECO:0007669"/>
    <property type="project" value="InterPro"/>
</dbReference>
<dbReference type="InterPro" id="IPR010708">
    <property type="entry name" value="5'(3')-deoxyribonucleotidase"/>
</dbReference>
<dbReference type="PIRSF" id="PIRSF021362">
    <property type="entry name" value="UCP021362_HAD"/>
    <property type="match status" value="1"/>
</dbReference>
<dbReference type="Gene3D" id="3.40.50.1000">
    <property type="entry name" value="HAD superfamily/HAD-like"/>
    <property type="match status" value="1"/>
</dbReference>
<dbReference type="PANTHER" id="PTHR35134:SF2">
    <property type="entry name" value="NUCLEOTIDASE YQFW-RELATED"/>
    <property type="match status" value="1"/>
</dbReference>
<reference evidence="5" key="1">
    <citation type="submission" date="2021-10" db="EMBL/GenBank/DDBJ databases">
        <authorList>
            <person name="Criscuolo A."/>
        </authorList>
    </citation>
    <scope>NUCLEOTIDE SEQUENCE</scope>
    <source>
        <strain evidence="5">CIP111885</strain>
    </source>
</reference>
<dbReference type="Proteomes" id="UP000789845">
    <property type="component" value="Unassembled WGS sequence"/>
</dbReference>
<evidence type="ECO:0000256" key="3">
    <source>
        <dbReference type="PIRNR" id="PIRNR021362"/>
    </source>
</evidence>
<dbReference type="InterPro" id="IPR036412">
    <property type="entry name" value="HAD-like_sf"/>
</dbReference>
<feature type="active site" description="Nucleophile" evidence="4">
    <location>
        <position position="8"/>
    </location>
</feature>
<dbReference type="Pfam" id="PF06941">
    <property type="entry name" value="NT5C"/>
    <property type="match status" value="1"/>
</dbReference>
<dbReference type="GO" id="GO:0008253">
    <property type="term" value="F:5'-nucleotidase activity"/>
    <property type="evidence" value="ECO:0007669"/>
    <property type="project" value="InterPro"/>
</dbReference>